<organism evidence="2 3">
    <name type="scientific">Rhizobium soli</name>
    <dbReference type="NCBI Taxonomy" id="424798"/>
    <lineage>
        <taxon>Bacteria</taxon>
        <taxon>Pseudomonadati</taxon>
        <taxon>Pseudomonadota</taxon>
        <taxon>Alphaproteobacteria</taxon>
        <taxon>Hyphomicrobiales</taxon>
        <taxon>Rhizobiaceae</taxon>
        <taxon>Rhizobium/Agrobacterium group</taxon>
        <taxon>Rhizobium</taxon>
    </lineage>
</organism>
<dbReference type="RefSeq" id="WP_184653868.1">
    <property type="nucleotide sequence ID" value="NZ_JACHBU010000001.1"/>
</dbReference>
<dbReference type="Proteomes" id="UP000585437">
    <property type="component" value="Unassembled WGS sequence"/>
</dbReference>
<keyword evidence="3" id="KW-1185">Reference proteome</keyword>
<gene>
    <name evidence="2" type="ORF">F4695_000749</name>
</gene>
<keyword evidence="2" id="KW-0378">Hydrolase</keyword>
<dbReference type="EMBL" id="JACHBU010000001">
    <property type="protein sequence ID" value="MBB6507430.1"/>
    <property type="molecule type" value="Genomic_DNA"/>
</dbReference>
<dbReference type="InterPro" id="IPR032710">
    <property type="entry name" value="NTF2-like_dom_sf"/>
</dbReference>
<proteinExistence type="predicted"/>
<dbReference type="Pfam" id="PF12680">
    <property type="entry name" value="SnoaL_2"/>
    <property type="match status" value="1"/>
</dbReference>
<dbReference type="InterPro" id="IPR037401">
    <property type="entry name" value="SnoaL-like"/>
</dbReference>
<dbReference type="AlphaFoldDB" id="A0A7X0JH12"/>
<sequence length="138" mass="14958">MTRLADNFIAALHRLEKSSDVDTIAGLFRDDAVLSNPLSIHDSAESGAAQTFWTAYRAAFSTIESEFINVVEADGVAILEWRSDAVVEGQSVAYSGVSVLESDGEKIKSFRAYFDPRELVAKVDTRAVDATPSDVEPA</sequence>
<comment type="caution">
    <text evidence="2">The sequence shown here is derived from an EMBL/GenBank/DDBJ whole genome shotgun (WGS) entry which is preliminary data.</text>
</comment>
<evidence type="ECO:0000259" key="1">
    <source>
        <dbReference type="Pfam" id="PF12680"/>
    </source>
</evidence>
<evidence type="ECO:0000313" key="2">
    <source>
        <dbReference type="EMBL" id="MBB6507430.1"/>
    </source>
</evidence>
<accession>A0A7X0JH12</accession>
<protein>
    <submittedName>
        <fullName evidence="2">Limonene-1,2-epoxide hydrolase</fullName>
    </submittedName>
</protein>
<dbReference type="GO" id="GO:0016787">
    <property type="term" value="F:hydrolase activity"/>
    <property type="evidence" value="ECO:0007669"/>
    <property type="project" value="UniProtKB-KW"/>
</dbReference>
<name>A0A7X0JH12_9HYPH</name>
<dbReference type="Gene3D" id="3.10.450.50">
    <property type="match status" value="1"/>
</dbReference>
<feature type="domain" description="SnoaL-like" evidence="1">
    <location>
        <begin position="15"/>
        <end position="109"/>
    </location>
</feature>
<evidence type="ECO:0000313" key="3">
    <source>
        <dbReference type="Proteomes" id="UP000585437"/>
    </source>
</evidence>
<reference evidence="2 3" key="1">
    <citation type="submission" date="2020-08" db="EMBL/GenBank/DDBJ databases">
        <title>The Agave Microbiome: Exploring the role of microbial communities in plant adaptations to desert environments.</title>
        <authorList>
            <person name="Partida-Martinez L.P."/>
        </authorList>
    </citation>
    <scope>NUCLEOTIDE SEQUENCE [LARGE SCALE GENOMIC DNA]</scope>
    <source>
        <strain evidence="2 3">AS3.12</strain>
    </source>
</reference>
<dbReference type="SUPFAM" id="SSF54427">
    <property type="entry name" value="NTF2-like"/>
    <property type="match status" value="1"/>
</dbReference>